<dbReference type="InterPro" id="IPR001841">
    <property type="entry name" value="Znf_RING"/>
</dbReference>
<evidence type="ECO:0000256" key="1">
    <source>
        <dbReference type="ARBA" id="ARBA00001798"/>
    </source>
</evidence>
<sequence length="771" mass="90151">MSDEITFEFITDTGFRISQILYSDPDKADWCNNVINKVSQEGNFPPGLVHEITNYLSELGDDESIELGNYISQICQDEDNIDNLLNSIFFPVDEEEDIIEEGGSVPPIVIPEEEEDSKTINEADLDPESYFENEIKKVMSTYFLSRDIAYALLNKFEWQNNKLQSEWFKNQKKILESLRIVLGSKNVPNLKSPLTFRVINQGECPLCLEDKELYELYCGHHICKECLIDEILQLIYDNKPPVCRQICENGEKCNAEIMKGDVKNLFEGDNENFQKYKKVILSNEILRDSDVKQCPNPHCDWIITPANKLPCHVGRCPQCHAVVCLLCGHKAHAPLINCDKKEEFRKKIATEMRQLEDDQEAWFAREERLKDYRASHIAEVKQVFDRSVNELRQKVENDTKEEKKQIQDLNKIINELNNQISGLRRKLNSYLDLNKPKEDVNRLTSEIEYLNQEISKKTELKSLYDKDLRMKIKEGNADINTAQQEAGFFTAALTSSGQYQYYMVKFRESQDIRAYQNISVTSNDDDYIKKITKKCPKCKTPIQRNEGCNYMQCHRCNFEFCWACEGPWNPTHSNHWQCPKYKIAQDVNQKKKSLCGIDFNDMNDKKFYPQPMSVDKRTEFMRWNNLYTSFRLQKDKYKELYQKFMNFDNEEHDPAKGPFPDFKLSPRNKLIKVLNQEANEKISEMKAVQILNTALFAQSVIMWSYPSLYYMARMPQKARVFEYKISVLEENKDSLLSFINDATNFSCNDILRRTEALEKEIEVILDDAVIF</sequence>
<evidence type="ECO:0000256" key="10">
    <source>
        <dbReference type="SAM" id="Coils"/>
    </source>
</evidence>
<dbReference type="Proteomes" id="UP001470230">
    <property type="component" value="Unassembled WGS sequence"/>
</dbReference>
<name>A0ABR2KKE6_9EUKA</name>
<evidence type="ECO:0000256" key="5">
    <source>
        <dbReference type="ARBA" id="ARBA00022737"/>
    </source>
</evidence>
<dbReference type="InterPro" id="IPR031127">
    <property type="entry name" value="E3_UB_ligase_RBR"/>
</dbReference>
<evidence type="ECO:0000256" key="4">
    <source>
        <dbReference type="ARBA" id="ARBA00022723"/>
    </source>
</evidence>
<evidence type="ECO:0000313" key="13">
    <source>
        <dbReference type="EMBL" id="KAK8890912.1"/>
    </source>
</evidence>
<dbReference type="Pfam" id="PF22191">
    <property type="entry name" value="IBR_1"/>
    <property type="match status" value="1"/>
</dbReference>
<gene>
    <name evidence="13" type="ORF">M9Y10_028112</name>
</gene>
<dbReference type="Pfam" id="PF01485">
    <property type="entry name" value="IBR"/>
    <property type="match status" value="1"/>
</dbReference>
<keyword evidence="6 9" id="KW-0863">Zinc-finger</keyword>
<keyword evidence="7" id="KW-0833">Ubl conjugation pathway</keyword>
<keyword evidence="3" id="KW-0808">Transferase</keyword>
<keyword evidence="14" id="KW-1185">Reference proteome</keyword>
<feature type="domain" description="RING-type" evidence="12">
    <location>
        <begin position="200"/>
        <end position="582"/>
    </location>
</feature>
<comment type="caution">
    <text evidence="13">The sequence shown here is derived from an EMBL/GenBank/DDBJ whole genome shotgun (WGS) entry which is preliminary data.</text>
</comment>
<evidence type="ECO:0000256" key="8">
    <source>
        <dbReference type="ARBA" id="ARBA00022833"/>
    </source>
</evidence>
<dbReference type="PROSITE" id="PS00518">
    <property type="entry name" value="ZF_RING_1"/>
    <property type="match status" value="1"/>
</dbReference>
<evidence type="ECO:0000256" key="7">
    <source>
        <dbReference type="ARBA" id="ARBA00022786"/>
    </source>
</evidence>
<evidence type="ECO:0000313" key="14">
    <source>
        <dbReference type="Proteomes" id="UP001470230"/>
    </source>
</evidence>
<dbReference type="SMART" id="SM00647">
    <property type="entry name" value="IBR"/>
    <property type="match status" value="2"/>
</dbReference>
<organism evidence="13 14">
    <name type="scientific">Tritrichomonas musculus</name>
    <dbReference type="NCBI Taxonomy" id="1915356"/>
    <lineage>
        <taxon>Eukaryota</taxon>
        <taxon>Metamonada</taxon>
        <taxon>Parabasalia</taxon>
        <taxon>Tritrichomonadida</taxon>
        <taxon>Tritrichomonadidae</taxon>
        <taxon>Tritrichomonas</taxon>
    </lineage>
</organism>
<evidence type="ECO:0000256" key="9">
    <source>
        <dbReference type="PROSITE-ProRule" id="PRU00175"/>
    </source>
</evidence>
<feature type="domain" description="RING-type" evidence="11">
    <location>
        <begin position="204"/>
        <end position="244"/>
    </location>
</feature>
<dbReference type="InterPro" id="IPR044066">
    <property type="entry name" value="TRIAD_supradom"/>
</dbReference>
<evidence type="ECO:0000256" key="3">
    <source>
        <dbReference type="ARBA" id="ARBA00022679"/>
    </source>
</evidence>
<dbReference type="PROSITE" id="PS51873">
    <property type="entry name" value="TRIAD"/>
    <property type="match status" value="1"/>
</dbReference>
<dbReference type="CDD" id="cd20335">
    <property type="entry name" value="BRcat_RBR"/>
    <property type="match status" value="1"/>
</dbReference>
<feature type="coiled-coil region" evidence="10">
    <location>
        <begin position="388"/>
        <end position="460"/>
    </location>
</feature>
<keyword evidence="10" id="KW-0175">Coiled coil</keyword>
<reference evidence="13 14" key="1">
    <citation type="submission" date="2024-04" db="EMBL/GenBank/DDBJ databases">
        <title>Tritrichomonas musculus Genome.</title>
        <authorList>
            <person name="Alves-Ferreira E."/>
            <person name="Grigg M."/>
            <person name="Lorenzi H."/>
            <person name="Galac M."/>
        </authorList>
    </citation>
    <scope>NUCLEOTIDE SEQUENCE [LARGE SCALE GENOMIC DNA]</scope>
    <source>
        <strain evidence="13 14">EAF2021</strain>
    </source>
</reference>
<dbReference type="InterPro" id="IPR017907">
    <property type="entry name" value="Znf_RING_CS"/>
</dbReference>
<evidence type="ECO:0000256" key="6">
    <source>
        <dbReference type="ARBA" id="ARBA00022771"/>
    </source>
</evidence>
<proteinExistence type="predicted"/>
<evidence type="ECO:0000259" key="12">
    <source>
        <dbReference type="PROSITE" id="PS51873"/>
    </source>
</evidence>
<dbReference type="Gene3D" id="1.20.120.1750">
    <property type="match status" value="1"/>
</dbReference>
<keyword evidence="4" id="KW-0479">Metal-binding</keyword>
<evidence type="ECO:0000256" key="2">
    <source>
        <dbReference type="ARBA" id="ARBA00012251"/>
    </source>
</evidence>
<dbReference type="EMBL" id="JAPFFF010000004">
    <property type="protein sequence ID" value="KAK8890912.1"/>
    <property type="molecule type" value="Genomic_DNA"/>
</dbReference>
<accession>A0ABR2KKE6</accession>
<dbReference type="EC" id="2.3.2.31" evidence="2"/>
<comment type="catalytic activity">
    <reaction evidence="1">
        <text>[E2 ubiquitin-conjugating enzyme]-S-ubiquitinyl-L-cysteine + [acceptor protein]-L-lysine = [E2 ubiquitin-conjugating enzyme]-L-cysteine + [acceptor protein]-N(6)-ubiquitinyl-L-lysine.</text>
        <dbReference type="EC" id="2.3.2.31"/>
    </reaction>
</comment>
<protein>
    <recommendedName>
        <fullName evidence="2">RBR-type E3 ubiquitin transferase</fullName>
        <ecNumber evidence="2">2.3.2.31</ecNumber>
    </recommendedName>
</protein>
<keyword evidence="8" id="KW-0862">Zinc</keyword>
<keyword evidence="5" id="KW-0677">Repeat</keyword>
<dbReference type="InterPro" id="IPR002867">
    <property type="entry name" value="IBR_dom"/>
</dbReference>
<evidence type="ECO:0000259" key="11">
    <source>
        <dbReference type="PROSITE" id="PS50089"/>
    </source>
</evidence>
<dbReference type="SUPFAM" id="SSF57850">
    <property type="entry name" value="RING/U-box"/>
    <property type="match status" value="3"/>
</dbReference>
<dbReference type="PANTHER" id="PTHR11685">
    <property type="entry name" value="RBR FAMILY RING FINGER AND IBR DOMAIN-CONTAINING"/>
    <property type="match status" value="1"/>
</dbReference>
<dbReference type="PROSITE" id="PS50089">
    <property type="entry name" value="ZF_RING_2"/>
    <property type="match status" value="1"/>
</dbReference>